<dbReference type="InterPro" id="IPR003661">
    <property type="entry name" value="HisK_dim/P_dom"/>
</dbReference>
<evidence type="ECO:0000256" key="4">
    <source>
        <dbReference type="ARBA" id="ARBA00022475"/>
    </source>
</evidence>
<dbReference type="FunFam" id="1.10.287.130:FF:000038">
    <property type="entry name" value="Sensory transduction histidine kinase"/>
    <property type="match status" value="1"/>
</dbReference>
<dbReference type="GO" id="GO:0005524">
    <property type="term" value="F:ATP binding"/>
    <property type="evidence" value="ECO:0007669"/>
    <property type="project" value="UniProtKB-KW"/>
</dbReference>
<feature type="domain" description="Histidine kinase" evidence="13">
    <location>
        <begin position="537"/>
        <end position="756"/>
    </location>
</feature>
<dbReference type="InterPro" id="IPR001610">
    <property type="entry name" value="PAC"/>
</dbReference>
<dbReference type="GO" id="GO:0000155">
    <property type="term" value="F:phosphorelay sensor kinase activity"/>
    <property type="evidence" value="ECO:0007669"/>
    <property type="project" value="InterPro"/>
</dbReference>
<evidence type="ECO:0000313" key="17">
    <source>
        <dbReference type="Proteomes" id="UP000319335"/>
    </source>
</evidence>
<dbReference type="PANTHER" id="PTHR43047:SF72">
    <property type="entry name" value="OSMOSENSING HISTIDINE PROTEIN KINASE SLN1"/>
    <property type="match status" value="1"/>
</dbReference>
<evidence type="ECO:0000259" key="14">
    <source>
        <dbReference type="PROSITE" id="PS50112"/>
    </source>
</evidence>
<dbReference type="InterPro" id="IPR000700">
    <property type="entry name" value="PAS-assoc_C"/>
</dbReference>
<dbReference type="Pfam" id="PF02518">
    <property type="entry name" value="HATPase_c"/>
    <property type="match status" value="1"/>
</dbReference>
<dbReference type="PROSITE" id="PS50113">
    <property type="entry name" value="PAC"/>
    <property type="match status" value="2"/>
</dbReference>
<evidence type="ECO:0000256" key="6">
    <source>
        <dbReference type="ARBA" id="ARBA00022679"/>
    </source>
</evidence>
<dbReference type="SMART" id="SM00387">
    <property type="entry name" value="HATPase_c"/>
    <property type="match status" value="1"/>
</dbReference>
<dbReference type="GO" id="GO:0009927">
    <property type="term" value="F:histidine phosphotransfer kinase activity"/>
    <property type="evidence" value="ECO:0007669"/>
    <property type="project" value="TreeGrafter"/>
</dbReference>
<dbReference type="InterPro" id="IPR036890">
    <property type="entry name" value="HATPase_C_sf"/>
</dbReference>
<dbReference type="InterPro" id="IPR005467">
    <property type="entry name" value="His_kinase_dom"/>
</dbReference>
<dbReference type="PANTHER" id="PTHR43047">
    <property type="entry name" value="TWO-COMPONENT HISTIDINE PROTEIN KINASE"/>
    <property type="match status" value="1"/>
</dbReference>
<dbReference type="InterPro" id="IPR004358">
    <property type="entry name" value="Sig_transdc_His_kin-like_C"/>
</dbReference>
<keyword evidence="5" id="KW-0597">Phosphoprotein</keyword>
<dbReference type="SUPFAM" id="SSF47384">
    <property type="entry name" value="Homodimeric domain of signal transducing histidine kinase"/>
    <property type="match status" value="1"/>
</dbReference>
<protein>
    <recommendedName>
        <fullName evidence="3">histidine kinase</fullName>
        <ecNumber evidence="3">2.7.13.3</ecNumber>
    </recommendedName>
</protein>
<dbReference type="GO" id="GO:0006355">
    <property type="term" value="P:regulation of DNA-templated transcription"/>
    <property type="evidence" value="ECO:0007669"/>
    <property type="project" value="InterPro"/>
</dbReference>
<evidence type="ECO:0000259" key="15">
    <source>
        <dbReference type="PROSITE" id="PS50113"/>
    </source>
</evidence>
<feature type="domain" description="PAS" evidence="14">
    <location>
        <begin position="397"/>
        <end position="469"/>
    </location>
</feature>
<dbReference type="InterPro" id="IPR013767">
    <property type="entry name" value="PAS_fold"/>
</dbReference>
<dbReference type="InterPro" id="IPR000014">
    <property type="entry name" value="PAS"/>
</dbReference>
<dbReference type="Proteomes" id="UP000319335">
    <property type="component" value="Unassembled WGS sequence"/>
</dbReference>
<keyword evidence="7" id="KW-0547">Nucleotide-binding</keyword>
<dbReference type="CDD" id="cd16922">
    <property type="entry name" value="HATPase_EvgS-ArcB-TorS-like"/>
    <property type="match status" value="1"/>
</dbReference>
<comment type="catalytic activity">
    <reaction evidence="1">
        <text>ATP + protein L-histidine = ADP + protein N-phospho-L-histidine.</text>
        <dbReference type="EC" id="2.7.13.3"/>
    </reaction>
</comment>
<dbReference type="InterPro" id="IPR013655">
    <property type="entry name" value="PAS_fold_3"/>
</dbReference>
<dbReference type="Gene3D" id="1.10.287.130">
    <property type="match status" value="1"/>
</dbReference>
<dbReference type="Pfam" id="PF00512">
    <property type="entry name" value="HisKA"/>
    <property type="match status" value="1"/>
</dbReference>
<dbReference type="EMBL" id="VIAQ01000015">
    <property type="protein sequence ID" value="TQD25262.1"/>
    <property type="molecule type" value="Genomic_DNA"/>
</dbReference>
<evidence type="ECO:0000256" key="3">
    <source>
        <dbReference type="ARBA" id="ARBA00012438"/>
    </source>
</evidence>
<dbReference type="OrthoDB" id="342253at2157"/>
<keyword evidence="10" id="KW-0902">Two-component regulatory system</keyword>
<dbReference type="EC" id="2.7.13.3" evidence="3"/>
<dbReference type="Pfam" id="PF00989">
    <property type="entry name" value="PAS"/>
    <property type="match status" value="1"/>
</dbReference>
<dbReference type="CDD" id="cd00082">
    <property type="entry name" value="HisKA"/>
    <property type="match status" value="1"/>
</dbReference>
<dbReference type="Pfam" id="PF08447">
    <property type="entry name" value="PAS_3"/>
    <property type="match status" value="1"/>
</dbReference>
<feature type="domain" description="PAC" evidence="15">
    <location>
        <begin position="222"/>
        <end position="271"/>
    </location>
</feature>
<feature type="domain" description="PAS" evidence="14">
    <location>
        <begin position="44"/>
        <end position="106"/>
    </location>
</feature>
<dbReference type="RefSeq" id="WP_154809989.1">
    <property type="nucleotide sequence ID" value="NZ_VIAQ01000015.1"/>
</dbReference>
<comment type="caution">
    <text evidence="16">The sequence shown here is derived from an EMBL/GenBank/DDBJ whole genome shotgun (WGS) entry which is preliminary data.</text>
</comment>
<dbReference type="SUPFAM" id="SSF55785">
    <property type="entry name" value="PYP-like sensor domain (PAS domain)"/>
    <property type="match status" value="4"/>
</dbReference>
<evidence type="ECO:0000256" key="2">
    <source>
        <dbReference type="ARBA" id="ARBA00004236"/>
    </source>
</evidence>
<keyword evidence="17" id="KW-1185">Reference proteome</keyword>
<dbReference type="InterPro" id="IPR036097">
    <property type="entry name" value="HisK_dim/P_sf"/>
</dbReference>
<gene>
    <name evidence="16" type="ORF">FKV42_09475</name>
</gene>
<dbReference type="FunFam" id="3.30.565.10:FF:000023">
    <property type="entry name" value="PAS domain-containing sensor histidine kinase"/>
    <property type="match status" value="1"/>
</dbReference>
<dbReference type="SMART" id="SM00086">
    <property type="entry name" value="PAC"/>
    <property type="match status" value="3"/>
</dbReference>
<evidence type="ECO:0000256" key="1">
    <source>
        <dbReference type="ARBA" id="ARBA00000085"/>
    </source>
</evidence>
<dbReference type="Gene3D" id="3.30.565.10">
    <property type="entry name" value="Histidine kinase-like ATPase, C-terminal domain"/>
    <property type="match status" value="1"/>
</dbReference>
<dbReference type="SUPFAM" id="SSF55874">
    <property type="entry name" value="ATPase domain of HSP90 chaperone/DNA topoisomerase II/histidine kinase"/>
    <property type="match status" value="1"/>
</dbReference>
<evidence type="ECO:0000313" key="16">
    <source>
        <dbReference type="EMBL" id="TQD25262.1"/>
    </source>
</evidence>
<keyword evidence="12" id="KW-0175">Coiled coil</keyword>
<dbReference type="InterPro" id="IPR035965">
    <property type="entry name" value="PAS-like_dom_sf"/>
</dbReference>
<evidence type="ECO:0000256" key="9">
    <source>
        <dbReference type="ARBA" id="ARBA00022840"/>
    </source>
</evidence>
<evidence type="ECO:0000259" key="13">
    <source>
        <dbReference type="PROSITE" id="PS50109"/>
    </source>
</evidence>
<feature type="coiled-coil region" evidence="12">
    <location>
        <begin position="252"/>
        <end position="279"/>
    </location>
</feature>
<dbReference type="PRINTS" id="PR00344">
    <property type="entry name" value="BCTRLSENSOR"/>
</dbReference>
<name>A0A7Z8P158_9EURY</name>
<evidence type="ECO:0000256" key="10">
    <source>
        <dbReference type="ARBA" id="ARBA00023012"/>
    </source>
</evidence>
<sequence length="761" mass="85995">MKYDYHECSHHENTKTKGPHLSDDFFLQTIGIYNAFFAENEVSMLLINSDNSIVDANKAACNYYGWTLEEITQKKIEQINVFSAEYIKKESQKAVNENRDYLLLKHFTATGQIKDVKVYSGSILAGGYDFTYNLVHDASVDEHVDDKLKGIQLSVIKRLNDIGKWSLDIKSGKMVLSEEAKKIYGLGNTTVTMDLVRTLALSQYLPMLDKARDDLIEKNIPYDVQFKIRRYNDGSLRIIRSVAQYYAEKDMIVGVLRDITELKRTKNKLRERKSLLNQVGKIAHVGAWELDVNTGSITWTNEVARIHEVDSNSSINIESLLDFYLPDSRKNLSDAITTIIKKGNSMDLELELLTSKGNHKWIRIITQPKINDGKVSKIIGSLQDITEQKQAAIKISEEARWRRLLMEQSSDGIVILDQDGKVIEANPRYAMMLGYSHAEMQQSSIWDWDVFRDHQQIYDMLQLNDKKEVLYETKLQCKDGNVIEVEVNANSAIFGGKFMIFCVCRDISLRKSFERELLAAKITTENANKVKSEFLATMSHELRTPLTSIIGFSDVLLEGMAGDLNQKQSNYIGHVSNAGKHLLELINDILDISKIEAGESELNYEFFDFSTLINGTINVLRPLAEKNKISLDIDFDPELKMIVADSTKLKQIVANLISNAIKFTPENGSVSVKSFLSGDLIHISIKDTGIGIAANNMDKLFQPFKQLNQCLNRKYEGTGLGLALSKKFVEMHGGTIRAESKLGEGSTFTFTIPMCSEIDIS</sequence>
<dbReference type="NCBIfam" id="TIGR00229">
    <property type="entry name" value="sensory_box"/>
    <property type="match status" value="2"/>
</dbReference>
<dbReference type="GO" id="GO:0005886">
    <property type="term" value="C:plasma membrane"/>
    <property type="evidence" value="ECO:0007669"/>
    <property type="project" value="UniProtKB-SubCell"/>
</dbReference>
<evidence type="ECO:0000256" key="5">
    <source>
        <dbReference type="ARBA" id="ARBA00022553"/>
    </source>
</evidence>
<feature type="domain" description="PAC" evidence="15">
    <location>
        <begin position="346"/>
        <end position="397"/>
    </location>
</feature>
<comment type="subcellular location">
    <subcellularLocation>
        <location evidence="2">Cell membrane</location>
    </subcellularLocation>
</comment>
<keyword evidence="9" id="KW-0067">ATP-binding</keyword>
<dbReference type="SMART" id="SM00388">
    <property type="entry name" value="HisKA"/>
    <property type="match status" value="1"/>
</dbReference>
<dbReference type="PROSITE" id="PS50112">
    <property type="entry name" value="PAS"/>
    <property type="match status" value="2"/>
</dbReference>
<keyword evidence="8" id="KW-0418">Kinase</keyword>
<evidence type="ECO:0000256" key="8">
    <source>
        <dbReference type="ARBA" id="ARBA00022777"/>
    </source>
</evidence>
<dbReference type="PROSITE" id="PS50109">
    <property type="entry name" value="HIS_KIN"/>
    <property type="match status" value="1"/>
</dbReference>
<evidence type="ECO:0000256" key="7">
    <source>
        <dbReference type="ARBA" id="ARBA00022741"/>
    </source>
</evidence>
<dbReference type="InterPro" id="IPR003594">
    <property type="entry name" value="HATPase_dom"/>
</dbReference>
<keyword evidence="6" id="KW-0808">Transferase</keyword>
<reference evidence="16 17" key="1">
    <citation type="submission" date="2019-06" db="EMBL/GenBank/DDBJ databases">
        <title>Draft genome sequence of Methanolobus vulcani B1d.</title>
        <authorList>
            <person name="Creighbaum A.J."/>
            <person name="Ticak T."/>
            <person name="Hariraju D."/>
            <person name="Arivett B.A."/>
            <person name="Ferguson D.J.Jr."/>
        </authorList>
    </citation>
    <scope>NUCLEOTIDE SEQUENCE [LARGE SCALE GENOMIC DNA]</scope>
    <source>
        <strain evidence="16 17">B1d</strain>
    </source>
</reference>
<keyword evidence="11" id="KW-0472">Membrane</keyword>
<accession>A0A7Z8P158</accession>
<keyword evidence="4" id="KW-1003">Cell membrane</keyword>
<dbReference type="CDD" id="cd00130">
    <property type="entry name" value="PAS"/>
    <property type="match status" value="1"/>
</dbReference>
<dbReference type="AlphaFoldDB" id="A0A7Z8P158"/>
<evidence type="ECO:0000256" key="11">
    <source>
        <dbReference type="ARBA" id="ARBA00023136"/>
    </source>
</evidence>
<proteinExistence type="predicted"/>
<evidence type="ECO:0000256" key="12">
    <source>
        <dbReference type="SAM" id="Coils"/>
    </source>
</evidence>
<dbReference type="SMART" id="SM00091">
    <property type="entry name" value="PAS"/>
    <property type="match status" value="3"/>
</dbReference>
<dbReference type="Pfam" id="PF13426">
    <property type="entry name" value="PAS_9"/>
    <property type="match status" value="1"/>
</dbReference>
<dbReference type="Gene3D" id="3.30.450.20">
    <property type="entry name" value="PAS domain"/>
    <property type="match status" value="4"/>
</dbReference>
<organism evidence="16 17">
    <name type="scientific">Methanolobus vulcani</name>
    <dbReference type="NCBI Taxonomy" id="38026"/>
    <lineage>
        <taxon>Archaea</taxon>
        <taxon>Methanobacteriati</taxon>
        <taxon>Methanobacteriota</taxon>
        <taxon>Stenosarchaea group</taxon>
        <taxon>Methanomicrobia</taxon>
        <taxon>Methanosarcinales</taxon>
        <taxon>Methanosarcinaceae</taxon>
        <taxon>Methanolobus</taxon>
    </lineage>
</organism>